<dbReference type="SMART" id="SM00642">
    <property type="entry name" value="Aamy"/>
    <property type="match status" value="1"/>
</dbReference>
<evidence type="ECO:0000256" key="3">
    <source>
        <dbReference type="PIRSR" id="PIRSR003059-2"/>
    </source>
</evidence>
<evidence type="ECO:0000256" key="1">
    <source>
        <dbReference type="ARBA" id="ARBA00022676"/>
    </source>
</evidence>
<feature type="binding site" evidence="3">
    <location>
        <begin position="241"/>
        <end position="243"/>
    </location>
    <ligand>
        <name>substrate</name>
    </ligand>
</feature>
<dbReference type="InterPro" id="IPR045857">
    <property type="entry name" value="O16G_dom_2"/>
</dbReference>
<name>A0A850SS17_9BACT</name>
<sequence>MNNTTLKAPACLFDKVKAHLEIIYPGLDADTLARKAITVFKPMHDSVDDSSCVSAIPLWSEKEIALITYGNSLVEEEKRPLRTLNRFLEEFTHDHFSIVHILPFFPYSSDDGFAVMDYYTVNPSLGDWADIRKISDRCRLMADLVVNHTSSRTRWFENFKKGRHPGKDYYVTVDPECDLSQVIRPRTTPLLREVATPDGPRYVWCTFSHDQVDLDFKNPEVLMEFLSIIRHYLDNGVQVFRLDAVAFLWKEACTTCLHLGQTHKIIKLMRTLIQAHDPRAIIITETNVPARENLSYFGIGDEAQMIYNFPLPPFLLNTMVTGNSKGITDWLKTMPDTMESTTYLNFIASHDGIGLRPVEDYFSRQEMTQLIDLMKAFGGRISTRALNDHKDNPYEINISLWDAMKGTIHGREDNFQIERFLCAHTIMLGLKGIPAIYIHSLLGTENDYERRENLQSNRAVNRHIWNYPDLCKKLINPDDHHHQVFFALCALLDKRKQQPAFHPDAGQIIFNINRKIVAFQRRPNKKSNAPVLLCIHNITDQAVTIPRKDLPEQWQRTGVDLILEKTVQLDTGLNLAPYQCMWITMTK</sequence>
<dbReference type="InterPro" id="IPR033746">
    <property type="entry name" value="GGa_phosphorylase"/>
</dbReference>
<evidence type="ECO:0000313" key="6">
    <source>
        <dbReference type="Proteomes" id="UP000553343"/>
    </source>
</evidence>
<evidence type="ECO:0000259" key="4">
    <source>
        <dbReference type="SMART" id="SM00642"/>
    </source>
</evidence>
<protein>
    <submittedName>
        <fullName evidence="5">Alpha-amylase</fullName>
    </submittedName>
</protein>
<dbReference type="EMBL" id="JACADJ010000006">
    <property type="protein sequence ID" value="NWH03939.1"/>
    <property type="molecule type" value="Genomic_DNA"/>
</dbReference>
<evidence type="ECO:0000256" key="2">
    <source>
        <dbReference type="ARBA" id="ARBA00022679"/>
    </source>
</evidence>
<accession>A0A850SS17</accession>
<comment type="caution">
    <text evidence="5">The sequence shown here is derived from an EMBL/GenBank/DDBJ whole genome shotgun (WGS) entry which is preliminary data.</text>
</comment>
<dbReference type="SUPFAM" id="SSF51011">
    <property type="entry name" value="Glycosyl hydrolase domain"/>
    <property type="match status" value="1"/>
</dbReference>
<dbReference type="InterPro" id="IPR006047">
    <property type="entry name" value="GH13_cat_dom"/>
</dbReference>
<dbReference type="Pfam" id="PF00128">
    <property type="entry name" value="Alpha-amylase"/>
    <property type="match status" value="1"/>
</dbReference>
<dbReference type="SUPFAM" id="SSF51445">
    <property type="entry name" value="(Trans)glycosidases"/>
    <property type="match status" value="1"/>
</dbReference>
<dbReference type="PANTHER" id="PTHR10357">
    <property type="entry name" value="ALPHA-AMYLASE FAMILY MEMBER"/>
    <property type="match status" value="1"/>
</dbReference>
<dbReference type="InterPro" id="IPR017853">
    <property type="entry name" value="GH"/>
</dbReference>
<keyword evidence="2" id="KW-0808">Transferase</keyword>
<dbReference type="GO" id="GO:0016757">
    <property type="term" value="F:glycosyltransferase activity"/>
    <property type="evidence" value="ECO:0007669"/>
    <property type="project" value="UniProtKB-KW"/>
</dbReference>
<dbReference type="InterPro" id="IPR013780">
    <property type="entry name" value="Glyco_hydro_b"/>
</dbReference>
<feature type="binding site" evidence="3">
    <location>
        <position position="458"/>
    </location>
    <ligand>
        <name>substrate</name>
    </ligand>
</feature>
<dbReference type="PANTHER" id="PTHR10357:SF214">
    <property type="entry name" value="GLUCOSYLGLYCERATE PHOSPHORYLASE"/>
    <property type="match status" value="1"/>
</dbReference>
<keyword evidence="1" id="KW-0328">Glycosyltransferase</keyword>
<proteinExistence type="predicted"/>
<feature type="domain" description="Glycosyl hydrolase family 13 catalytic" evidence="4">
    <location>
        <begin position="63"/>
        <end position="411"/>
    </location>
</feature>
<dbReference type="CDD" id="cd11356">
    <property type="entry name" value="AmyAc_Sucrose_phosphorylase-like_1"/>
    <property type="match status" value="1"/>
</dbReference>
<feature type="binding site" evidence="3">
    <location>
        <position position="110"/>
    </location>
    <ligand>
        <name>substrate</name>
    </ligand>
</feature>
<dbReference type="InterPro" id="IPR016377">
    <property type="entry name" value="Sucrose_GGa_phosphorylase-rel"/>
</dbReference>
<dbReference type="RefSeq" id="WP_178365396.1">
    <property type="nucleotide sequence ID" value="NZ_JACADJ010000006.1"/>
</dbReference>
<evidence type="ECO:0000313" key="5">
    <source>
        <dbReference type="EMBL" id="NWH03939.1"/>
    </source>
</evidence>
<keyword evidence="6" id="KW-1185">Reference proteome</keyword>
<dbReference type="Gene3D" id="3.20.20.80">
    <property type="entry name" value="Glycosidases"/>
    <property type="match status" value="1"/>
</dbReference>
<dbReference type="Gene3D" id="2.60.40.1180">
    <property type="entry name" value="Golgi alpha-mannosidase II"/>
    <property type="match status" value="1"/>
</dbReference>
<dbReference type="AlphaFoldDB" id="A0A850SS17"/>
<organism evidence="5 6">
    <name type="scientific">Desulfobacter latus</name>
    <dbReference type="NCBI Taxonomy" id="2292"/>
    <lineage>
        <taxon>Bacteria</taxon>
        <taxon>Pseudomonadati</taxon>
        <taxon>Thermodesulfobacteriota</taxon>
        <taxon>Desulfobacteria</taxon>
        <taxon>Desulfobacterales</taxon>
        <taxon>Desulfobacteraceae</taxon>
        <taxon>Desulfobacter</taxon>
    </lineage>
</organism>
<dbReference type="GO" id="GO:0005975">
    <property type="term" value="P:carbohydrate metabolic process"/>
    <property type="evidence" value="ECO:0007669"/>
    <property type="project" value="InterPro"/>
</dbReference>
<feature type="binding site" evidence="3">
    <location>
        <begin position="350"/>
        <end position="351"/>
    </location>
    <ligand>
        <name>substrate</name>
    </ligand>
</feature>
<reference evidence="5 6" key="1">
    <citation type="submission" date="2020-06" db="EMBL/GenBank/DDBJ databases">
        <title>High-quality draft genome of sulfate reducer Desulfobacter latus type strain AcrS2 isolated from marine sediment.</title>
        <authorList>
            <person name="Hoppe M."/>
            <person name="Larsen C.K."/>
            <person name="Marshall I.P.G."/>
            <person name="Schramm A."/>
            <person name="Marietou A.G."/>
        </authorList>
    </citation>
    <scope>NUCLEOTIDE SEQUENCE [LARGE SCALE GENOMIC DNA]</scope>
    <source>
        <strain evidence="5 6">AcRS2</strain>
    </source>
</reference>
<feature type="binding site" evidence="3">
    <location>
        <position position="148"/>
    </location>
    <ligand>
        <name>substrate</name>
    </ligand>
</feature>
<dbReference type="PIRSF" id="PIRSF003059">
    <property type="entry name" value="Sucrose_phosphorylase"/>
    <property type="match status" value="1"/>
</dbReference>
<dbReference type="Gene3D" id="3.90.400.10">
    <property type="entry name" value="Oligo-1,6-glucosidase, Domain 2"/>
    <property type="match status" value="1"/>
</dbReference>
<dbReference type="Proteomes" id="UP000553343">
    <property type="component" value="Unassembled WGS sequence"/>
</dbReference>
<gene>
    <name evidence="5" type="ORF">HXW94_02835</name>
</gene>